<evidence type="ECO:0000256" key="2">
    <source>
        <dbReference type="ARBA" id="ARBA00022679"/>
    </source>
</evidence>
<dbReference type="Pfam" id="PF03567">
    <property type="entry name" value="Sulfotransfer_2"/>
    <property type="match status" value="1"/>
</dbReference>
<dbReference type="InterPro" id="IPR005331">
    <property type="entry name" value="Sulfotransferase"/>
</dbReference>
<evidence type="ECO:0000256" key="4">
    <source>
        <dbReference type="ARBA" id="ARBA00022989"/>
    </source>
</evidence>
<evidence type="ECO:0000256" key="3">
    <source>
        <dbReference type="ARBA" id="ARBA00022692"/>
    </source>
</evidence>
<accession>A0ABW3ZAL6</accession>
<dbReference type="PANTHER" id="PTHR12137">
    <property type="entry name" value="CARBOHYDRATE SULFOTRANSFERASE"/>
    <property type="match status" value="1"/>
</dbReference>
<evidence type="ECO:0000256" key="1">
    <source>
        <dbReference type="ARBA" id="ARBA00004323"/>
    </source>
</evidence>
<evidence type="ECO:0000256" key="7">
    <source>
        <dbReference type="ARBA" id="ARBA00023180"/>
    </source>
</evidence>
<evidence type="ECO:0000256" key="6">
    <source>
        <dbReference type="ARBA" id="ARBA00023136"/>
    </source>
</evidence>
<gene>
    <name evidence="8" type="ORF">ACFQ4O_14760</name>
</gene>
<keyword evidence="6" id="KW-0472">Membrane</keyword>
<name>A0ABW3ZAL6_9HYPH</name>
<reference evidence="9" key="1">
    <citation type="journal article" date="2019" name="Int. J. Syst. Evol. Microbiol.">
        <title>The Global Catalogue of Microorganisms (GCM) 10K type strain sequencing project: providing services to taxonomists for standard genome sequencing and annotation.</title>
        <authorList>
            <consortium name="The Broad Institute Genomics Platform"/>
            <consortium name="The Broad Institute Genome Sequencing Center for Infectious Disease"/>
            <person name="Wu L."/>
            <person name="Ma J."/>
        </authorList>
    </citation>
    <scope>NUCLEOTIDE SEQUENCE [LARGE SCALE GENOMIC DNA]</scope>
    <source>
        <strain evidence="9">CCUG 61696</strain>
    </source>
</reference>
<dbReference type="InterPro" id="IPR018011">
    <property type="entry name" value="Carb_sulfotrans_8-10"/>
</dbReference>
<dbReference type="RefSeq" id="WP_378776652.1">
    <property type="nucleotide sequence ID" value="NZ_JBHTMX010000193.1"/>
</dbReference>
<keyword evidence="7" id="KW-0325">Glycoprotein</keyword>
<sequence length="255" mass="28905">MTQPLRAAMSFLSDALLSKRLGRRHFILFRDHPIAYGRIPKVANTSVKTALTRLLPNGDDLRKGASPDRLWDVGTGGRTRMIRARDAVKLTDVFVFSFVRDPFERAASYYATKVAGAGDLPRLAARDGLRKGMPFAAFLERLGEMDDRDMDDHLTPQSVILRHGERLAPRFIGRQEAMAEHWEELRRRLVAFGAPDLGPLPHRNRRAPDEGHDLAAYFADPALIRLMRERYADDFALFYPDADPLRPRRPCDDAA</sequence>
<keyword evidence="5" id="KW-0333">Golgi apparatus</keyword>
<comment type="caution">
    <text evidence="8">The sequence shown here is derived from an EMBL/GenBank/DDBJ whole genome shotgun (WGS) entry which is preliminary data.</text>
</comment>
<evidence type="ECO:0000313" key="9">
    <source>
        <dbReference type="Proteomes" id="UP001597171"/>
    </source>
</evidence>
<keyword evidence="2" id="KW-0808">Transferase</keyword>
<keyword evidence="3" id="KW-0812">Transmembrane</keyword>
<proteinExistence type="predicted"/>
<dbReference type="Proteomes" id="UP001597171">
    <property type="component" value="Unassembled WGS sequence"/>
</dbReference>
<keyword evidence="9" id="KW-1185">Reference proteome</keyword>
<keyword evidence="4" id="KW-1133">Transmembrane helix</keyword>
<dbReference type="EMBL" id="JBHTMX010000193">
    <property type="protein sequence ID" value="MFD1333256.1"/>
    <property type="molecule type" value="Genomic_DNA"/>
</dbReference>
<protein>
    <submittedName>
        <fullName evidence="8">Sulfotransferase family 2 domain-containing protein</fullName>
    </submittedName>
</protein>
<dbReference type="PANTHER" id="PTHR12137:SF54">
    <property type="entry name" value="CARBOHYDRATE SULFOTRANSFERASE"/>
    <property type="match status" value="1"/>
</dbReference>
<organism evidence="8 9">
    <name type="scientific">Methylopila musalis</name>
    <dbReference type="NCBI Taxonomy" id="1134781"/>
    <lineage>
        <taxon>Bacteria</taxon>
        <taxon>Pseudomonadati</taxon>
        <taxon>Pseudomonadota</taxon>
        <taxon>Alphaproteobacteria</taxon>
        <taxon>Hyphomicrobiales</taxon>
        <taxon>Methylopilaceae</taxon>
        <taxon>Methylopila</taxon>
    </lineage>
</organism>
<comment type="subcellular location">
    <subcellularLocation>
        <location evidence="1">Golgi apparatus membrane</location>
        <topology evidence="1">Single-pass type II membrane protein</topology>
    </subcellularLocation>
</comment>
<evidence type="ECO:0000256" key="5">
    <source>
        <dbReference type="ARBA" id="ARBA00023034"/>
    </source>
</evidence>
<evidence type="ECO:0000313" key="8">
    <source>
        <dbReference type="EMBL" id="MFD1333256.1"/>
    </source>
</evidence>